<evidence type="ECO:0000313" key="2">
    <source>
        <dbReference type="EMBL" id="TYK07138.1"/>
    </source>
</evidence>
<comment type="caution">
    <text evidence="2">The sequence shown here is derived from an EMBL/GenBank/DDBJ whole genome shotgun (WGS) entry which is preliminary data.</text>
</comment>
<organism evidence="2 3">
    <name type="scientific">Cucumis melo var. makuwa</name>
    <name type="common">Oriental melon</name>
    <dbReference type="NCBI Taxonomy" id="1194695"/>
    <lineage>
        <taxon>Eukaryota</taxon>
        <taxon>Viridiplantae</taxon>
        <taxon>Streptophyta</taxon>
        <taxon>Embryophyta</taxon>
        <taxon>Tracheophyta</taxon>
        <taxon>Spermatophyta</taxon>
        <taxon>Magnoliopsida</taxon>
        <taxon>eudicotyledons</taxon>
        <taxon>Gunneridae</taxon>
        <taxon>Pentapetalae</taxon>
        <taxon>rosids</taxon>
        <taxon>fabids</taxon>
        <taxon>Cucurbitales</taxon>
        <taxon>Cucurbitaceae</taxon>
        <taxon>Benincaseae</taxon>
        <taxon>Cucumis</taxon>
    </lineage>
</organism>
<feature type="compositionally biased region" description="Low complexity" evidence="1">
    <location>
        <begin position="356"/>
        <end position="365"/>
    </location>
</feature>
<sequence>MLLELLRAAFSMCSSTIPSSFYEAKRKLCDLGLEYETIHACKYDCVLYWKEFADLQHCPTCGEARYKHFDSEFSDFASDPRNGRLGLASDGFNPFGQMSTSYSMWPVVLLSYNLPPWKCMKETNFFTSLLIPSPKSPGREIDVYLQPLIEELKELWTFGVRTYDSLTSQFFQLYAALLWTINDFPAYGDLSGWSTKGYQACSIWMGDRSSFGIRGRISFMGHRRYLPQNHVWRRSRLHDGKVERKAPPVMLTTFKEFRADCHRHFKKYNDPKEARANPPNALVGRHEDWHFLCDNYIRRAFQAAEDAHNQMLELQSQPTPEVTQPLSEDEICDQVLGRRPDYSKGLGCGPKPKVHSASSSSTSCS</sequence>
<gene>
    <name evidence="2" type="ORF">E5676_scaffold606G00090</name>
</gene>
<proteinExistence type="predicted"/>
<dbReference type="Proteomes" id="UP000321947">
    <property type="component" value="Unassembled WGS sequence"/>
</dbReference>
<accession>A0A5D3C7K1</accession>
<dbReference type="AlphaFoldDB" id="A0A5D3C7K1"/>
<dbReference type="InterPro" id="IPR004242">
    <property type="entry name" value="Transposase_21"/>
</dbReference>
<protein>
    <recommendedName>
        <fullName evidence="4">CACTA en-spm transposon protein</fullName>
    </recommendedName>
</protein>
<feature type="region of interest" description="Disordered" evidence="1">
    <location>
        <begin position="343"/>
        <end position="365"/>
    </location>
</feature>
<evidence type="ECO:0000313" key="3">
    <source>
        <dbReference type="Proteomes" id="UP000321947"/>
    </source>
</evidence>
<dbReference type="PANTHER" id="PTHR10775:SF173">
    <property type="match status" value="1"/>
</dbReference>
<name>A0A5D3C7K1_CUCMM</name>
<reference evidence="2 3" key="1">
    <citation type="submission" date="2019-08" db="EMBL/GenBank/DDBJ databases">
        <title>Draft genome sequences of two oriental melons (Cucumis melo L. var makuwa).</title>
        <authorList>
            <person name="Kwon S.-Y."/>
        </authorList>
    </citation>
    <scope>NUCLEOTIDE SEQUENCE [LARGE SCALE GENOMIC DNA]</scope>
    <source>
        <strain evidence="3">cv. Chang Bougi</strain>
        <tissue evidence="2">Leaf</tissue>
    </source>
</reference>
<dbReference type="PANTHER" id="PTHR10775">
    <property type="entry name" value="OS08G0208400 PROTEIN"/>
    <property type="match status" value="1"/>
</dbReference>
<dbReference type="EMBL" id="SSTD01013339">
    <property type="protein sequence ID" value="TYK07138.1"/>
    <property type="molecule type" value="Genomic_DNA"/>
</dbReference>
<dbReference type="Pfam" id="PF02992">
    <property type="entry name" value="Transposase_21"/>
    <property type="match status" value="1"/>
</dbReference>
<evidence type="ECO:0000256" key="1">
    <source>
        <dbReference type="SAM" id="MobiDB-lite"/>
    </source>
</evidence>
<evidence type="ECO:0008006" key="4">
    <source>
        <dbReference type="Google" id="ProtNLM"/>
    </source>
</evidence>